<reference evidence="2" key="1">
    <citation type="journal article" date="2020" name="Stud. Mycol.">
        <title>101 Dothideomycetes genomes: a test case for predicting lifestyles and emergence of pathogens.</title>
        <authorList>
            <person name="Haridas S."/>
            <person name="Albert R."/>
            <person name="Binder M."/>
            <person name="Bloem J."/>
            <person name="Labutti K."/>
            <person name="Salamov A."/>
            <person name="Andreopoulos B."/>
            <person name="Baker S."/>
            <person name="Barry K."/>
            <person name="Bills G."/>
            <person name="Bluhm B."/>
            <person name="Cannon C."/>
            <person name="Castanera R."/>
            <person name="Culley D."/>
            <person name="Daum C."/>
            <person name="Ezra D."/>
            <person name="Gonzalez J."/>
            <person name="Henrissat B."/>
            <person name="Kuo A."/>
            <person name="Liang C."/>
            <person name="Lipzen A."/>
            <person name="Lutzoni F."/>
            <person name="Magnuson J."/>
            <person name="Mondo S."/>
            <person name="Nolan M."/>
            <person name="Ohm R."/>
            <person name="Pangilinan J."/>
            <person name="Park H.-J."/>
            <person name="Ramirez L."/>
            <person name="Alfaro M."/>
            <person name="Sun H."/>
            <person name="Tritt A."/>
            <person name="Yoshinaga Y."/>
            <person name="Zwiers L.-H."/>
            <person name="Turgeon B."/>
            <person name="Goodwin S."/>
            <person name="Spatafora J."/>
            <person name="Crous P."/>
            <person name="Grigoriev I."/>
        </authorList>
    </citation>
    <scope>NUCLEOTIDE SEQUENCE</scope>
    <source>
        <strain evidence="2">CBS 101060</strain>
    </source>
</reference>
<name>A0A9P4SEU0_9PEZI</name>
<dbReference type="AlphaFoldDB" id="A0A9P4SEU0"/>
<sequence length="648" mass="73208">MANECSTASERLQNLSLTLSGVSIPIRKSHIDVYIPQFRSYPNKLNGEAAWDIVGISTVWKGLKAAQAEEILFWEETFKKTVENCVLECLLEKWRDDEERKGNCGVSNPYIKFHEFLNSVAILSFAIDTNTIISRMVEHWDQNGRQHIFFSTTEDFHRTLVSFLNTRECFIPFQEGNPRVSVRVSTECVNGTKLKIHGQLLWVPPSIQYDNPVHSVSREQKYYLAPRLAETPIDSSCAKLPTRVEHVLQCGIMTFVWDAEKQAFRGTLSPDAETSSYVNVRSTMTTFFSQEVHYEREIRSKVALLLAARSAPCQIQTHHRPQTWESWQKWMVAHSHSQSPGPQAQSLQPDTKPIILTKSGQLLSNLTYSQALSPCFDGKPLRKQAYSQCPEIPYSEVLCKEISLPEIQSPILQFHVLLEDAPATSKSVHISESNSSKSAGKRPVSSFSNPHRDATPDYPADDEGSSASSSSVLHEPRCSRSISNQSAASCLKRVDSCHNEVSDAEWEECMDNFISTLDFSNETSTSVSVELVKSFISAFAEDHAKKDMVRQMENFSTIAKRRLSSMDGLCLYLSAGSDTGLDEVQRQMQAYYENLPSRPSAHRFDSSEVHAFERIFLEAPDSDDESSDWDVSWAEYGLEHIEDIALWQ</sequence>
<protein>
    <submittedName>
        <fullName evidence="2">Uncharacterized protein</fullName>
    </submittedName>
</protein>
<organism evidence="2 3">
    <name type="scientific">Patellaria atrata CBS 101060</name>
    <dbReference type="NCBI Taxonomy" id="1346257"/>
    <lineage>
        <taxon>Eukaryota</taxon>
        <taxon>Fungi</taxon>
        <taxon>Dikarya</taxon>
        <taxon>Ascomycota</taxon>
        <taxon>Pezizomycotina</taxon>
        <taxon>Dothideomycetes</taxon>
        <taxon>Dothideomycetes incertae sedis</taxon>
        <taxon>Patellariales</taxon>
        <taxon>Patellariaceae</taxon>
        <taxon>Patellaria</taxon>
    </lineage>
</organism>
<proteinExistence type="predicted"/>
<dbReference type="OrthoDB" id="5330058at2759"/>
<dbReference type="EMBL" id="MU006091">
    <property type="protein sequence ID" value="KAF2841358.1"/>
    <property type="molecule type" value="Genomic_DNA"/>
</dbReference>
<evidence type="ECO:0000313" key="2">
    <source>
        <dbReference type="EMBL" id="KAF2841358.1"/>
    </source>
</evidence>
<keyword evidence="3" id="KW-1185">Reference proteome</keyword>
<evidence type="ECO:0000313" key="3">
    <source>
        <dbReference type="Proteomes" id="UP000799429"/>
    </source>
</evidence>
<comment type="caution">
    <text evidence="2">The sequence shown here is derived from an EMBL/GenBank/DDBJ whole genome shotgun (WGS) entry which is preliminary data.</text>
</comment>
<dbReference type="Proteomes" id="UP000799429">
    <property type="component" value="Unassembled WGS sequence"/>
</dbReference>
<gene>
    <name evidence="2" type="ORF">M501DRAFT_989884</name>
</gene>
<accession>A0A9P4SEU0</accession>
<feature type="region of interest" description="Disordered" evidence="1">
    <location>
        <begin position="428"/>
        <end position="472"/>
    </location>
</feature>
<feature type="compositionally biased region" description="Polar residues" evidence="1">
    <location>
        <begin position="428"/>
        <end position="438"/>
    </location>
</feature>
<evidence type="ECO:0000256" key="1">
    <source>
        <dbReference type="SAM" id="MobiDB-lite"/>
    </source>
</evidence>